<keyword evidence="11" id="KW-0520">NAD</keyword>
<dbReference type="PANTHER" id="PTHR42979">
    <property type="entry name" value="3-ISOPROPYLMALATE DEHYDROGENASE"/>
    <property type="match status" value="1"/>
</dbReference>
<name>A0A1D3TVH8_9FIRM</name>
<dbReference type="GO" id="GO:0003862">
    <property type="term" value="F:3-isopropylmalate dehydrogenase activity"/>
    <property type="evidence" value="ECO:0007669"/>
    <property type="project" value="UniProtKB-UniRule"/>
</dbReference>
<dbReference type="NCBIfam" id="TIGR00169">
    <property type="entry name" value="leuB"/>
    <property type="match status" value="1"/>
</dbReference>
<evidence type="ECO:0000256" key="3">
    <source>
        <dbReference type="ARBA" id="ARBA00008319"/>
    </source>
</evidence>
<evidence type="ECO:0000256" key="10">
    <source>
        <dbReference type="ARBA" id="ARBA00023002"/>
    </source>
</evidence>
<evidence type="ECO:0000256" key="1">
    <source>
        <dbReference type="ARBA" id="ARBA00001936"/>
    </source>
</evidence>
<evidence type="ECO:0000256" key="14">
    <source>
        <dbReference type="NCBIfam" id="TIGR00169"/>
    </source>
</evidence>
<dbReference type="RefSeq" id="WP_091235026.1">
    <property type="nucleotide sequence ID" value="NZ_FMKA01000017.1"/>
</dbReference>
<proteinExistence type="inferred from homology"/>
<keyword evidence="6" id="KW-0432">Leucine biosynthesis</keyword>
<keyword evidence="7" id="KW-0028">Amino-acid biosynthesis</keyword>
<dbReference type="Pfam" id="PF00180">
    <property type="entry name" value="Iso_dh"/>
    <property type="match status" value="1"/>
</dbReference>
<dbReference type="InterPro" id="IPR004429">
    <property type="entry name" value="Isopropylmalate_DH"/>
</dbReference>
<dbReference type="GO" id="GO:0005829">
    <property type="term" value="C:cytosol"/>
    <property type="evidence" value="ECO:0007669"/>
    <property type="project" value="TreeGrafter"/>
</dbReference>
<gene>
    <name evidence="17" type="ORF">SAMN05421730_101726</name>
</gene>
<dbReference type="Proteomes" id="UP000199315">
    <property type="component" value="Unassembled WGS sequence"/>
</dbReference>
<evidence type="ECO:0000256" key="2">
    <source>
        <dbReference type="ARBA" id="ARBA00001946"/>
    </source>
</evidence>
<evidence type="ECO:0000256" key="8">
    <source>
        <dbReference type="ARBA" id="ARBA00022723"/>
    </source>
</evidence>
<comment type="cofactor">
    <cofactor evidence="2">
        <name>Mg(2+)</name>
        <dbReference type="ChEBI" id="CHEBI:18420"/>
    </cofactor>
</comment>
<evidence type="ECO:0000256" key="15">
    <source>
        <dbReference type="RuleBase" id="RU004443"/>
    </source>
</evidence>
<dbReference type="GO" id="GO:0009098">
    <property type="term" value="P:L-leucine biosynthetic process"/>
    <property type="evidence" value="ECO:0007669"/>
    <property type="project" value="UniProtKB-UniRule"/>
</dbReference>
<dbReference type="SUPFAM" id="SSF53659">
    <property type="entry name" value="Isocitrate/Isopropylmalate dehydrogenase-like"/>
    <property type="match status" value="1"/>
</dbReference>
<organism evidence="17 18">
    <name type="scientific">Anaerobium acetethylicum</name>
    <dbReference type="NCBI Taxonomy" id="1619234"/>
    <lineage>
        <taxon>Bacteria</taxon>
        <taxon>Bacillati</taxon>
        <taxon>Bacillota</taxon>
        <taxon>Clostridia</taxon>
        <taxon>Lachnospirales</taxon>
        <taxon>Lachnospiraceae</taxon>
        <taxon>Anaerobium</taxon>
    </lineage>
</organism>
<dbReference type="SMART" id="SM01329">
    <property type="entry name" value="Iso_dh"/>
    <property type="match status" value="1"/>
</dbReference>
<dbReference type="FunFam" id="3.40.718.10:FF:000006">
    <property type="entry name" value="3-isopropylmalate dehydrogenase"/>
    <property type="match status" value="1"/>
</dbReference>
<evidence type="ECO:0000313" key="17">
    <source>
        <dbReference type="EMBL" id="SCP98152.1"/>
    </source>
</evidence>
<evidence type="ECO:0000313" key="18">
    <source>
        <dbReference type="Proteomes" id="UP000199315"/>
    </source>
</evidence>
<dbReference type="InterPro" id="IPR024084">
    <property type="entry name" value="IsoPropMal-DH-like_dom"/>
</dbReference>
<evidence type="ECO:0000256" key="7">
    <source>
        <dbReference type="ARBA" id="ARBA00022605"/>
    </source>
</evidence>
<keyword evidence="9" id="KW-0460">Magnesium</keyword>
<accession>A0A1D3TVH8</accession>
<dbReference type="OrthoDB" id="9806254at2"/>
<evidence type="ECO:0000256" key="11">
    <source>
        <dbReference type="ARBA" id="ARBA00023027"/>
    </source>
</evidence>
<evidence type="ECO:0000259" key="16">
    <source>
        <dbReference type="SMART" id="SM01329"/>
    </source>
</evidence>
<evidence type="ECO:0000256" key="5">
    <source>
        <dbReference type="ARBA" id="ARBA00013101"/>
    </source>
</evidence>
<reference evidence="17 18" key="1">
    <citation type="submission" date="2016-09" db="EMBL/GenBank/DDBJ databases">
        <authorList>
            <person name="Capua I."/>
            <person name="De Benedictis P."/>
            <person name="Joannis T."/>
            <person name="Lombin L.H."/>
            <person name="Cattoli G."/>
        </authorList>
    </citation>
    <scope>NUCLEOTIDE SEQUENCE [LARGE SCALE GENOMIC DNA]</scope>
    <source>
        <strain evidence="17 18">GluBS11</strain>
    </source>
</reference>
<evidence type="ECO:0000256" key="13">
    <source>
        <dbReference type="ARBA" id="ARBA00023304"/>
    </source>
</evidence>
<comment type="cofactor">
    <cofactor evidence="1">
        <name>Mn(2+)</name>
        <dbReference type="ChEBI" id="CHEBI:29035"/>
    </cofactor>
</comment>
<comment type="similarity">
    <text evidence="3">Belongs to the isocitrate and isopropylmalate dehydrogenases family. LeuB type 1 subfamily.</text>
</comment>
<dbReference type="EMBL" id="FMKA01000017">
    <property type="protein sequence ID" value="SCP98152.1"/>
    <property type="molecule type" value="Genomic_DNA"/>
</dbReference>
<keyword evidence="12" id="KW-0464">Manganese</keyword>
<keyword evidence="10 15" id="KW-0560">Oxidoreductase</keyword>
<keyword evidence="8" id="KW-0479">Metal-binding</keyword>
<dbReference type="EC" id="1.1.1.85" evidence="5 14"/>
<dbReference type="PANTHER" id="PTHR42979:SF1">
    <property type="entry name" value="3-ISOPROPYLMALATE DEHYDROGENASE"/>
    <property type="match status" value="1"/>
</dbReference>
<keyword evidence="13" id="KW-0100">Branched-chain amino acid biosynthesis</keyword>
<dbReference type="Gene3D" id="3.40.718.10">
    <property type="entry name" value="Isopropylmalate Dehydrogenase"/>
    <property type="match status" value="1"/>
</dbReference>
<dbReference type="GO" id="GO:0046872">
    <property type="term" value="F:metal ion binding"/>
    <property type="evidence" value="ECO:0007669"/>
    <property type="project" value="UniProtKB-KW"/>
</dbReference>
<dbReference type="AlphaFoldDB" id="A0A1D3TVH8"/>
<feature type="domain" description="Isopropylmalate dehydrogenase-like" evidence="16">
    <location>
        <begin position="4"/>
        <end position="354"/>
    </location>
</feature>
<evidence type="ECO:0000256" key="9">
    <source>
        <dbReference type="ARBA" id="ARBA00022842"/>
    </source>
</evidence>
<evidence type="ECO:0000256" key="12">
    <source>
        <dbReference type="ARBA" id="ARBA00023211"/>
    </source>
</evidence>
<protein>
    <recommendedName>
        <fullName evidence="5 14">3-isopropylmalate dehydrogenase</fullName>
        <ecNumber evidence="5 14">1.1.1.85</ecNumber>
    </recommendedName>
</protein>
<comment type="subunit">
    <text evidence="4">Homodimer.</text>
</comment>
<evidence type="ECO:0000256" key="4">
    <source>
        <dbReference type="ARBA" id="ARBA00011738"/>
    </source>
</evidence>
<dbReference type="STRING" id="1619234.SAMN05421730_101726"/>
<evidence type="ECO:0000256" key="6">
    <source>
        <dbReference type="ARBA" id="ARBA00022430"/>
    </source>
</evidence>
<keyword evidence="18" id="KW-1185">Reference proteome</keyword>
<sequence length="360" mass="39984">MILNIAVIKGDGVGPEMMESALEILKSVCRQFEHQLNLYPVMASGEAIDAVGNPMPEESLKICMEASAVLLGNTGLSKYRNSPQEKRPEFALMRLRKEMETTTNIRPVCIYPVLSELSPLKERIVQQGVDFVFVRDIAGGVFCSDKVKSEGEFGKEAYEYEYYNEKIITDTAAIAFELAGRRKNKVTNLDKSNVLGSSKLWRTTVQEVGKHYPEIELTHCYIDTAAMKIIESPKEFDVIVTSNLFGDIIADEGTQITGTPYLYASAEVAKNGKGIYTPNQLHHPDETMIGQQIVNPIGMIAAAAMMLRHSFGLEKEAAAIENAIRKAIEQGYRTKDIAKEGEQWLSTKQMGEKITGLLAY</sequence>